<dbReference type="STRING" id="1654360.EA58_17655"/>
<evidence type="ECO:0000313" key="2">
    <source>
        <dbReference type="EMBL" id="KDM90322.1"/>
    </source>
</evidence>
<accession>A0A066RRL7</accession>
<dbReference type="Pfam" id="PF13569">
    <property type="entry name" value="DUF4132"/>
    <property type="match status" value="1"/>
</dbReference>
<evidence type="ECO:0000259" key="1">
    <source>
        <dbReference type="Pfam" id="PF13569"/>
    </source>
</evidence>
<dbReference type="EMBL" id="JMIB01000034">
    <property type="protein sequence ID" value="KDM90322.1"/>
    <property type="molecule type" value="Genomic_DNA"/>
</dbReference>
<sequence>MNISQVIDALRESGYYQRLVPEQSVINIRNFVYGDMDYADFPPNPTMPGFFMSQFFRESLEELEDTPEHIARYLHALALSVENKSWVTDVNIGQLKQWMPTFHDYIMSPSQLMKRLYDDEYDAEDGIERLRENFSKAEIRAFLENDSLKTNGHYNDKHHLYCRYVWFPELEEAVADKDPARFETLLITYLQALAHDYANATYIPSLRRRERDGDNKQYRTSLPPEAIQALTALLQGQGNWDQDPELIRSHLNHEPIYKNDRTAYTLLEADEDFSALFSWLCDSEDEIVVHSTAATNLKQLVFLLDPNVWVEQHFMHECYHYCSWSDEDEVMEELTAAIEAAPDKKDQLIAFTLRYTFEHYDCAYGRTPAGTPENNPHNQLIRALFAQYGTRYIWEMYAPRSIIEQRLGYYTLASLAEDGSLSELKDDYDRQWLTGLSARFTKNDKDAQLLFNYLITGENESQISKLAINPECRFGTVCYLEDSRLQRLTRVMLNGKNTKLFPRYLIGALRLFSSVPLRLISDVVLEKPAYHDIAFKAYAEFAEAFAERNEIGDDGYRWQGIEFTHHIAAEELDYLMQHGMACVSQLSKQSTKYKVILLPMLKGRITVTDEALLLVDLLKEKQKGVIAATKACLNALPETLRQTVREKILAELASFNAQQEVNAIEVLCEPDIDSDMARALLERVQSTASRTLLVEKGNLDFTQLYVRADGQFDLDAYLAESYTAPKKAPLDLSLLPLPERIDGQPANDAVMQLCLIYQNHEGYRNSQEAHAIAGAFTPASLSQFAHSLLSGYGPKVTAKNKWIMTIPAIHGDASVMKALATLTEKFANGSKHQLAGHLMKLMGLSGQTQAYMEIDRICRNTKKQSVKDAANEAFVIGAKQAGITKDELGDQLVDDLGFVGDQIPLEYCGQTLALILNEELKFVIRKPDGKLTKTLPKPKQDDDAEQAEQAKQHFNALKKLLKDMVGLQVKRMEDAFVAWRMWSFERWRELFLVNPVMNKIASQLVWGVYENNQLVSTFLPNPEPVDMEDEPFAFPANGHIGLVHPTELSSEQLAAWQGYFDDWNLEPLFGQLSRDVVELQPAKGNQYHVPCFSRKSPSTVVNRLRKNGWAVGSVRDAGSFDEMYKELDGLDVGIEITFDESIWHGGYGYESHELTVTAKTVEFYRPGRLHRGSYVYDDLQEEEYAHLRLTADDLPERVARELLLEAKKAFL</sequence>
<dbReference type="RefSeq" id="WP_036755469.1">
    <property type="nucleotide sequence ID" value="NZ_JAGSGC010000014.1"/>
</dbReference>
<protein>
    <recommendedName>
        <fullName evidence="1">DUF4132 domain-containing protein</fullName>
    </recommendedName>
</protein>
<feature type="domain" description="DUF4132" evidence="1">
    <location>
        <begin position="929"/>
        <end position="1109"/>
    </location>
</feature>
<evidence type="ECO:0000313" key="3">
    <source>
        <dbReference type="Proteomes" id="UP000027192"/>
    </source>
</evidence>
<comment type="caution">
    <text evidence="2">The sequence shown here is derived from an EMBL/GenBank/DDBJ whole genome shotgun (WGS) entry which is preliminary data.</text>
</comment>
<gene>
    <name evidence="2" type="ORF">EA58_17655</name>
</gene>
<dbReference type="AlphaFoldDB" id="A0A066RRL7"/>
<dbReference type="InterPro" id="IPR025406">
    <property type="entry name" value="DUF4132"/>
</dbReference>
<name>A0A066RRL7_9GAMM</name>
<organism evidence="2 3">
    <name type="scientific">Photobacterium galatheae</name>
    <dbReference type="NCBI Taxonomy" id="1654360"/>
    <lineage>
        <taxon>Bacteria</taxon>
        <taxon>Pseudomonadati</taxon>
        <taxon>Pseudomonadota</taxon>
        <taxon>Gammaproteobacteria</taxon>
        <taxon>Vibrionales</taxon>
        <taxon>Vibrionaceae</taxon>
        <taxon>Photobacterium</taxon>
    </lineage>
</organism>
<keyword evidence="3" id="KW-1185">Reference proteome</keyword>
<reference evidence="2 3" key="1">
    <citation type="submission" date="2014-04" db="EMBL/GenBank/DDBJ databases">
        <title>Draft genome sequence of Photobacterium halotolerans S2753: a solonamide, ngercheumicin and holomycin producer.</title>
        <authorList>
            <person name="Machado H.R."/>
            <person name="Gram L."/>
        </authorList>
    </citation>
    <scope>NUCLEOTIDE SEQUENCE [LARGE SCALE GENOMIC DNA]</scope>
    <source>
        <strain evidence="2 3">S2753</strain>
    </source>
</reference>
<proteinExistence type="predicted"/>
<dbReference type="Proteomes" id="UP000027192">
    <property type="component" value="Unassembled WGS sequence"/>
</dbReference>